<dbReference type="Pfam" id="PF00583">
    <property type="entry name" value="Acetyltransf_1"/>
    <property type="match status" value="1"/>
</dbReference>
<reference evidence="2 3" key="1">
    <citation type="journal article" date="2018" name="Front. Microbiol.">
        <title>Description and Comparative Genomics of Macrococcus caseolyticus subsp. hominis subsp. nov., Macrococcus goetzii sp. nov., Macrococcus epidermidis sp. nov., and Macrococcus bohemicus sp. nov., Novel Macrococci From Human Clinical Material With Virulence Potential and Suspected Uptake of Foreign DNA by Natural Transformation.</title>
        <authorList>
            <person name="Maslanova I."/>
            <person name="Wertheimer Z."/>
            <person name="Sedlacek I."/>
            <person name="Svec P."/>
            <person name="Indrakova A."/>
            <person name="Kovarovic V."/>
            <person name="Schumann P."/>
            <person name="Sproer C."/>
            <person name="Kralova S."/>
            <person name="Sedo O."/>
            <person name="Kristofova L."/>
            <person name="Vrbovska V."/>
            <person name="Fuzik T."/>
            <person name="Petras P."/>
            <person name="Zdrahal Z."/>
            <person name="Ruzickova V."/>
            <person name="Doskar J."/>
            <person name="Pantucek R."/>
        </authorList>
    </citation>
    <scope>NUCLEOTIDE SEQUENCE [LARGE SCALE GENOMIC DNA]</scope>
    <source>
        <strain evidence="2 3">01/688</strain>
    </source>
</reference>
<organism evidence="2 3">
    <name type="scientific">Macrococcus epidermidis</name>
    <dbReference type="NCBI Taxonomy" id="1902580"/>
    <lineage>
        <taxon>Bacteria</taxon>
        <taxon>Bacillati</taxon>
        <taxon>Bacillota</taxon>
        <taxon>Bacilli</taxon>
        <taxon>Bacillales</taxon>
        <taxon>Staphylococcaceae</taxon>
        <taxon>Macrococcus</taxon>
    </lineage>
</organism>
<accession>A0A327ZN04</accession>
<proteinExistence type="predicted"/>
<dbReference type="Proteomes" id="UP000249808">
    <property type="component" value="Unassembled WGS sequence"/>
</dbReference>
<feature type="domain" description="N-acetyltransferase" evidence="1">
    <location>
        <begin position="7"/>
        <end position="149"/>
    </location>
</feature>
<name>A0A327ZN04_9STAP</name>
<dbReference type="InterPro" id="IPR016181">
    <property type="entry name" value="Acyl_CoA_acyltransferase"/>
</dbReference>
<comment type="caution">
    <text evidence="2">The sequence shown here is derived from an EMBL/GenBank/DDBJ whole genome shotgun (WGS) entry which is preliminary data.</text>
</comment>
<evidence type="ECO:0000313" key="2">
    <source>
        <dbReference type="EMBL" id="RAK43772.1"/>
    </source>
</evidence>
<dbReference type="RefSeq" id="WP_111717244.1">
    <property type="nucleotide sequence ID" value="NZ_JAKREG010000001.1"/>
</dbReference>
<dbReference type="AlphaFoldDB" id="A0A327ZN04"/>
<evidence type="ECO:0000259" key="1">
    <source>
        <dbReference type="PROSITE" id="PS51186"/>
    </source>
</evidence>
<dbReference type="GO" id="GO:0016747">
    <property type="term" value="F:acyltransferase activity, transferring groups other than amino-acyl groups"/>
    <property type="evidence" value="ECO:0007669"/>
    <property type="project" value="InterPro"/>
</dbReference>
<sequence>MNKTNQLDIRNYKSTDAPQLVKLYSDLGYPSDEKSIKNRLEKLLDHPDYYMVVLLQENKVVGFCGFCKMYMFEFDQSYIRILAFVIDSDYRGKKYGSKLLQAIEEIAIEMNAPIVTFNSGNRSERDIAHHFYKNNGYLVKSSGFIKKLL</sequence>
<dbReference type="CDD" id="cd04301">
    <property type="entry name" value="NAT_SF"/>
    <property type="match status" value="1"/>
</dbReference>
<dbReference type="InterPro" id="IPR000182">
    <property type="entry name" value="GNAT_dom"/>
</dbReference>
<evidence type="ECO:0000313" key="3">
    <source>
        <dbReference type="Proteomes" id="UP000249808"/>
    </source>
</evidence>
<keyword evidence="3" id="KW-1185">Reference proteome</keyword>
<dbReference type="PROSITE" id="PS51186">
    <property type="entry name" value="GNAT"/>
    <property type="match status" value="1"/>
</dbReference>
<keyword evidence="2" id="KW-0808">Transferase</keyword>
<dbReference type="SUPFAM" id="SSF55729">
    <property type="entry name" value="Acyl-CoA N-acyltransferases (Nat)"/>
    <property type="match status" value="1"/>
</dbReference>
<protein>
    <submittedName>
        <fullName evidence="2">GNAT family N-acetyltransferase</fullName>
    </submittedName>
</protein>
<dbReference type="Gene3D" id="3.40.630.30">
    <property type="match status" value="1"/>
</dbReference>
<gene>
    <name evidence="2" type="ORF">BHU61_12155</name>
</gene>
<dbReference type="EMBL" id="PZJH01000009">
    <property type="protein sequence ID" value="RAK43772.1"/>
    <property type="molecule type" value="Genomic_DNA"/>
</dbReference>